<evidence type="ECO:0000313" key="4">
    <source>
        <dbReference type="Proteomes" id="UP001190700"/>
    </source>
</evidence>
<feature type="region of interest" description="Disordered" evidence="2">
    <location>
        <begin position="113"/>
        <end position="200"/>
    </location>
</feature>
<reference evidence="3 4" key="1">
    <citation type="journal article" date="2015" name="Genome Biol. Evol.">
        <title>Comparative Genomics of a Bacterivorous Green Alga Reveals Evolutionary Causalities and Consequences of Phago-Mixotrophic Mode of Nutrition.</title>
        <authorList>
            <person name="Burns J.A."/>
            <person name="Paasch A."/>
            <person name="Narechania A."/>
            <person name="Kim E."/>
        </authorList>
    </citation>
    <scope>NUCLEOTIDE SEQUENCE [LARGE SCALE GENOMIC DNA]</scope>
    <source>
        <strain evidence="3 4">PLY_AMNH</strain>
    </source>
</reference>
<accession>A0AAE0FF73</accession>
<sequence>MRGETRVPCEVEQWFRQTDGALLNNKIVRDYLKTYNMATWPEAVKLTLLYGIACLRSQYRMRSLSLEELKEVVGQGFIAVTVEQNLPALEQKVDDLREKLDVCQSDLVGDHPVTLQDCPQIPKTFTAPPNSKGGGGRSQSASKNKRPNKSPVAGKVPNRLDQKHERRFSKPNSEWRQGAGHRSPERVHQEGGPAEYWKQPNLDEAAPRQHPEERVPARPQASIVPEWWPDDGKLQKAPQPTIRQPSKAAPRAQPRLAYSKPPATNSGAQPYDDDLVTPAYLNVGSSGYGGPPSGAVKVLLPAGGCQSRTALFVNACTFRGQTAVTPYFRVTAEKPRTTLIVNVQPNLSSAQKPCPGPSLAHSTNHESETALHYDAFGAGSARLVPRASTPLIRLRGWLREEGDGMGHR</sequence>
<gene>
    <name evidence="3" type="ORF">CYMTET_32379</name>
</gene>
<feature type="coiled-coil region" evidence="1">
    <location>
        <begin position="79"/>
        <end position="106"/>
    </location>
</feature>
<evidence type="ECO:0000256" key="1">
    <source>
        <dbReference type="SAM" id="Coils"/>
    </source>
</evidence>
<feature type="region of interest" description="Disordered" evidence="2">
    <location>
        <begin position="224"/>
        <end position="269"/>
    </location>
</feature>
<name>A0AAE0FF73_9CHLO</name>
<comment type="caution">
    <text evidence="3">The sequence shown here is derived from an EMBL/GenBank/DDBJ whole genome shotgun (WGS) entry which is preliminary data.</text>
</comment>
<evidence type="ECO:0000313" key="3">
    <source>
        <dbReference type="EMBL" id="KAK3258582.1"/>
    </source>
</evidence>
<protein>
    <submittedName>
        <fullName evidence="3">Uncharacterized protein</fullName>
    </submittedName>
</protein>
<dbReference type="Proteomes" id="UP001190700">
    <property type="component" value="Unassembled WGS sequence"/>
</dbReference>
<keyword evidence="1" id="KW-0175">Coiled coil</keyword>
<dbReference type="AlphaFoldDB" id="A0AAE0FF73"/>
<keyword evidence="4" id="KW-1185">Reference proteome</keyword>
<organism evidence="3 4">
    <name type="scientific">Cymbomonas tetramitiformis</name>
    <dbReference type="NCBI Taxonomy" id="36881"/>
    <lineage>
        <taxon>Eukaryota</taxon>
        <taxon>Viridiplantae</taxon>
        <taxon>Chlorophyta</taxon>
        <taxon>Pyramimonadophyceae</taxon>
        <taxon>Pyramimonadales</taxon>
        <taxon>Pyramimonadaceae</taxon>
        <taxon>Cymbomonas</taxon>
    </lineage>
</organism>
<evidence type="ECO:0000256" key="2">
    <source>
        <dbReference type="SAM" id="MobiDB-lite"/>
    </source>
</evidence>
<dbReference type="EMBL" id="LGRX02019427">
    <property type="protein sequence ID" value="KAK3258582.1"/>
    <property type="molecule type" value="Genomic_DNA"/>
</dbReference>
<proteinExistence type="predicted"/>